<dbReference type="Proteomes" id="UP000238312">
    <property type="component" value="Unassembled WGS sequence"/>
</dbReference>
<dbReference type="EMBL" id="PVNG01000016">
    <property type="protein sequence ID" value="PRX60710.1"/>
    <property type="molecule type" value="Genomic_DNA"/>
</dbReference>
<comment type="caution">
    <text evidence="2">The sequence shown here is derived from an EMBL/GenBank/DDBJ whole genome shotgun (WGS) entry which is preliminary data.</text>
</comment>
<reference evidence="2 3" key="1">
    <citation type="submission" date="2018-03" db="EMBL/GenBank/DDBJ databases">
        <title>Genomic Encyclopedia of Type Strains, Phase III (KMG-III): the genomes of soil and plant-associated and newly described type strains.</title>
        <authorList>
            <person name="Whitman W."/>
        </authorList>
    </citation>
    <scope>NUCLEOTIDE SEQUENCE [LARGE SCALE GENOMIC DNA]</scope>
    <source>
        <strain evidence="2 3">CGMCC 4.7104</strain>
    </source>
</reference>
<accession>A0A2T0MR16</accession>
<keyword evidence="3" id="KW-1185">Reference proteome</keyword>
<evidence type="ECO:0000256" key="1">
    <source>
        <dbReference type="SAM" id="SignalP"/>
    </source>
</evidence>
<feature type="signal peptide" evidence="1">
    <location>
        <begin position="1"/>
        <end position="27"/>
    </location>
</feature>
<dbReference type="AlphaFoldDB" id="A0A2T0MR16"/>
<sequence>MRTWRKLSRLAAVGTVAACLAVSGASAAVAGQSAAALTCGGNVFLDGLRALEITENGHDEVYINTSTGVRVWPATADYVSIAVNQRVEVDKCVAPNAVLYLWEEDTLDVDDYLGAVAIDGDRTKDYFFAGGPGLYRIGAVA</sequence>
<proteinExistence type="predicted"/>
<feature type="chain" id="PRO_5015455767" description="Peptidase inhibitor family I36" evidence="1">
    <location>
        <begin position="28"/>
        <end position="141"/>
    </location>
</feature>
<evidence type="ECO:0000313" key="2">
    <source>
        <dbReference type="EMBL" id="PRX60710.1"/>
    </source>
</evidence>
<evidence type="ECO:0008006" key="4">
    <source>
        <dbReference type="Google" id="ProtNLM"/>
    </source>
</evidence>
<dbReference type="OrthoDB" id="5196059at2"/>
<evidence type="ECO:0000313" key="3">
    <source>
        <dbReference type="Proteomes" id="UP000238312"/>
    </source>
</evidence>
<protein>
    <recommendedName>
        <fullName evidence="4">Peptidase inhibitor family I36</fullName>
    </recommendedName>
</protein>
<keyword evidence="1" id="KW-0732">Signal</keyword>
<organism evidence="2 3">
    <name type="scientific">Nonomuraea fuscirosea</name>
    <dbReference type="NCBI Taxonomy" id="1291556"/>
    <lineage>
        <taxon>Bacteria</taxon>
        <taxon>Bacillati</taxon>
        <taxon>Actinomycetota</taxon>
        <taxon>Actinomycetes</taxon>
        <taxon>Streptosporangiales</taxon>
        <taxon>Streptosporangiaceae</taxon>
        <taxon>Nonomuraea</taxon>
    </lineage>
</organism>
<name>A0A2T0MR16_9ACTN</name>
<dbReference type="RefSeq" id="WP_106246611.1">
    <property type="nucleotide sequence ID" value="NZ_PVNG01000016.1"/>
</dbReference>
<gene>
    <name evidence="2" type="ORF">B0I32_116101</name>
</gene>